<proteinExistence type="predicted"/>
<organism evidence="1 2">
    <name type="scientific">Brevibacterium aurantiacum</name>
    <dbReference type="NCBI Taxonomy" id="273384"/>
    <lineage>
        <taxon>Bacteria</taxon>
        <taxon>Bacillati</taxon>
        <taxon>Actinomycetota</taxon>
        <taxon>Actinomycetes</taxon>
        <taxon>Micrococcales</taxon>
        <taxon>Brevibacteriaceae</taxon>
        <taxon>Brevibacterium</taxon>
    </lineage>
</organism>
<reference evidence="1 2" key="1">
    <citation type="submission" date="2017-03" db="EMBL/GenBank/DDBJ databases">
        <authorList>
            <person name="Afonso C.L."/>
            <person name="Miller P.J."/>
            <person name="Scott M.A."/>
            <person name="Spackman E."/>
            <person name="Goraichik I."/>
            <person name="Dimitrov K.M."/>
            <person name="Suarez D.L."/>
            <person name="Swayne D.E."/>
        </authorList>
    </citation>
    <scope>NUCLEOTIDE SEQUENCE [LARGE SCALE GENOMIC DNA]</scope>
    <source>
        <strain evidence="2">6(3)</strain>
    </source>
</reference>
<dbReference type="EMBL" id="FXYZ01000026">
    <property type="protein sequence ID" value="SMY01195.1"/>
    <property type="molecule type" value="Genomic_DNA"/>
</dbReference>
<evidence type="ECO:0000313" key="2">
    <source>
        <dbReference type="Proteomes" id="UP000234327"/>
    </source>
</evidence>
<dbReference type="Proteomes" id="UP000234327">
    <property type="component" value="Unassembled WGS sequence"/>
</dbReference>
<gene>
    <name evidence="1" type="ORF">BAURA63_03515</name>
</gene>
<evidence type="ECO:0000313" key="1">
    <source>
        <dbReference type="EMBL" id="SMY01195.1"/>
    </source>
</evidence>
<dbReference type="AlphaFoldDB" id="A0A2H1KN05"/>
<accession>A0A2H1KN05</accession>
<sequence>MVNLIRLTRISTTPGVAPGETLINPDSISTVEALQVGDRYVLMIQNRESKSLMRYAAVDSNGDNTIDEPSAEAVLSNFRQYVSSAS</sequence>
<protein>
    <submittedName>
        <fullName evidence="1">Uncharacterized protein</fullName>
    </submittedName>
</protein>
<name>A0A2H1KN05_BREAU</name>